<protein>
    <recommendedName>
        <fullName evidence="3">BTB domain-containing protein</fullName>
    </recommendedName>
</protein>
<reference evidence="1" key="1">
    <citation type="submission" date="2023-03" db="EMBL/GenBank/DDBJ databases">
        <title>Massive genome expansion in bonnet fungi (Mycena s.s.) driven by repeated elements and novel gene families across ecological guilds.</title>
        <authorList>
            <consortium name="Lawrence Berkeley National Laboratory"/>
            <person name="Harder C.B."/>
            <person name="Miyauchi S."/>
            <person name="Viragh M."/>
            <person name="Kuo A."/>
            <person name="Thoen E."/>
            <person name="Andreopoulos B."/>
            <person name="Lu D."/>
            <person name="Skrede I."/>
            <person name="Drula E."/>
            <person name="Henrissat B."/>
            <person name="Morin E."/>
            <person name="Kohler A."/>
            <person name="Barry K."/>
            <person name="LaButti K."/>
            <person name="Morin E."/>
            <person name="Salamov A."/>
            <person name="Lipzen A."/>
            <person name="Mereny Z."/>
            <person name="Hegedus B."/>
            <person name="Baldrian P."/>
            <person name="Stursova M."/>
            <person name="Weitz H."/>
            <person name="Taylor A."/>
            <person name="Grigoriev I.V."/>
            <person name="Nagy L.G."/>
            <person name="Martin F."/>
            <person name="Kauserud H."/>
        </authorList>
    </citation>
    <scope>NUCLEOTIDE SEQUENCE</scope>
    <source>
        <strain evidence="1">CBHHK188m</strain>
    </source>
</reference>
<evidence type="ECO:0000313" key="1">
    <source>
        <dbReference type="EMBL" id="KAJ7718972.1"/>
    </source>
</evidence>
<sequence>MQGDMPIDPNLARVEELWFDDGGTIIQAETCIFRVSRAILAARSLIFKDIFTAPQSPPSESMDGCPIVRLTDSAADVTVFFKAIFDSEFFEPYPARTDLNAIIGVLRLSHKYDVAYLRRRALVHLSSGYRTVPPVIHEDTYLPTDGSWAPPSSASDFIRLIHLAREVSSPWILPPVFYTLTADFGTPEVAGNVLFHDLLSEDDRQKFLHGASLQASCVLDALCFLYEPATITGCTGPAGACAVERLHALKHVRVGLKAHRANPLHIFQFEPGSPVMGVCAVCFETLLDAYNQGRRAIWAQLPEMYGLPEWAELEQMRAAAVG</sequence>
<organism evidence="1 2">
    <name type="scientific">Mycena maculata</name>
    <dbReference type="NCBI Taxonomy" id="230809"/>
    <lineage>
        <taxon>Eukaryota</taxon>
        <taxon>Fungi</taxon>
        <taxon>Dikarya</taxon>
        <taxon>Basidiomycota</taxon>
        <taxon>Agaricomycotina</taxon>
        <taxon>Agaricomycetes</taxon>
        <taxon>Agaricomycetidae</taxon>
        <taxon>Agaricales</taxon>
        <taxon>Marasmiineae</taxon>
        <taxon>Mycenaceae</taxon>
        <taxon>Mycena</taxon>
    </lineage>
</organism>
<proteinExistence type="predicted"/>
<dbReference type="InterPro" id="IPR011333">
    <property type="entry name" value="SKP1/BTB/POZ_sf"/>
</dbReference>
<dbReference type="AlphaFoldDB" id="A0AAD7HEL7"/>
<dbReference type="CDD" id="cd18186">
    <property type="entry name" value="BTB_POZ_ZBTB_KLHL-like"/>
    <property type="match status" value="1"/>
</dbReference>
<evidence type="ECO:0008006" key="3">
    <source>
        <dbReference type="Google" id="ProtNLM"/>
    </source>
</evidence>
<dbReference type="SUPFAM" id="SSF54695">
    <property type="entry name" value="POZ domain"/>
    <property type="match status" value="1"/>
</dbReference>
<dbReference type="Gene3D" id="3.30.710.10">
    <property type="entry name" value="Potassium Channel Kv1.1, Chain A"/>
    <property type="match status" value="1"/>
</dbReference>
<name>A0AAD7HEL7_9AGAR</name>
<dbReference type="EMBL" id="JARJLG010000298">
    <property type="protein sequence ID" value="KAJ7718972.1"/>
    <property type="molecule type" value="Genomic_DNA"/>
</dbReference>
<dbReference type="Proteomes" id="UP001215280">
    <property type="component" value="Unassembled WGS sequence"/>
</dbReference>
<evidence type="ECO:0000313" key="2">
    <source>
        <dbReference type="Proteomes" id="UP001215280"/>
    </source>
</evidence>
<gene>
    <name evidence="1" type="ORF">DFH07DRAFT_859833</name>
</gene>
<comment type="caution">
    <text evidence="1">The sequence shown here is derived from an EMBL/GenBank/DDBJ whole genome shotgun (WGS) entry which is preliminary data.</text>
</comment>
<accession>A0AAD7HEL7</accession>
<keyword evidence="2" id="KW-1185">Reference proteome</keyword>